<comment type="caution">
    <text evidence="2">The sequence shown here is derived from an EMBL/GenBank/DDBJ whole genome shotgun (WGS) entry which is preliminary data.</text>
</comment>
<sequence>MTEKQHALDVTKALTDASSPYFLHSSNQPNHSLVDTPLNGDNHTAWWRAISRTLNAKSKLGFVTDSLSKPKNDIAIAL</sequence>
<evidence type="ECO:0000313" key="2">
    <source>
        <dbReference type="EMBL" id="RVW13582.1"/>
    </source>
</evidence>
<proteinExistence type="predicted"/>
<evidence type="ECO:0000313" key="3">
    <source>
        <dbReference type="Proteomes" id="UP000288805"/>
    </source>
</evidence>
<name>A0A438BRJ0_VITVI</name>
<evidence type="ECO:0000259" key="1">
    <source>
        <dbReference type="Pfam" id="PF14244"/>
    </source>
</evidence>
<dbReference type="InterPro" id="IPR029472">
    <property type="entry name" value="Copia-like_N"/>
</dbReference>
<feature type="domain" description="Retrotransposon Copia-like N-terminal" evidence="1">
    <location>
        <begin position="24"/>
        <end position="71"/>
    </location>
</feature>
<dbReference type="Pfam" id="PF14244">
    <property type="entry name" value="Retrotran_gag_3"/>
    <property type="match status" value="1"/>
</dbReference>
<accession>A0A438BRJ0</accession>
<dbReference type="AlphaFoldDB" id="A0A438BRJ0"/>
<dbReference type="PANTHER" id="PTHR37610">
    <property type="entry name" value="CCHC-TYPE DOMAIN-CONTAINING PROTEIN"/>
    <property type="match status" value="1"/>
</dbReference>
<dbReference type="PANTHER" id="PTHR37610:SF97">
    <property type="entry name" value="RETROTRANSPOSON GAG DOMAIN-CONTAINING PROTEIN"/>
    <property type="match status" value="1"/>
</dbReference>
<protein>
    <recommendedName>
        <fullName evidence="1">Retrotransposon Copia-like N-terminal domain-containing protein</fullName>
    </recommendedName>
</protein>
<gene>
    <name evidence="2" type="ORF">CK203_091927</name>
</gene>
<organism evidence="2 3">
    <name type="scientific">Vitis vinifera</name>
    <name type="common">Grape</name>
    <dbReference type="NCBI Taxonomy" id="29760"/>
    <lineage>
        <taxon>Eukaryota</taxon>
        <taxon>Viridiplantae</taxon>
        <taxon>Streptophyta</taxon>
        <taxon>Embryophyta</taxon>
        <taxon>Tracheophyta</taxon>
        <taxon>Spermatophyta</taxon>
        <taxon>Magnoliopsida</taxon>
        <taxon>eudicotyledons</taxon>
        <taxon>Gunneridae</taxon>
        <taxon>Pentapetalae</taxon>
        <taxon>rosids</taxon>
        <taxon>Vitales</taxon>
        <taxon>Vitaceae</taxon>
        <taxon>Viteae</taxon>
        <taxon>Vitis</taxon>
    </lineage>
</organism>
<dbReference type="Proteomes" id="UP000288805">
    <property type="component" value="Unassembled WGS sequence"/>
</dbReference>
<reference evidence="2 3" key="1">
    <citation type="journal article" date="2018" name="PLoS Genet.">
        <title>Population sequencing reveals clonal diversity and ancestral inbreeding in the grapevine cultivar Chardonnay.</title>
        <authorList>
            <person name="Roach M.J."/>
            <person name="Johnson D.L."/>
            <person name="Bohlmann J."/>
            <person name="van Vuuren H.J."/>
            <person name="Jones S.J."/>
            <person name="Pretorius I.S."/>
            <person name="Schmidt S.A."/>
            <person name="Borneman A.R."/>
        </authorList>
    </citation>
    <scope>NUCLEOTIDE SEQUENCE [LARGE SCALE GENOMIC DNA]</scope>
    <source>
        <strain evidence="3">cv. Chardonnay</strain>
        <tissue evidence="2">Leaf</tissue>
    </source>
</reference>
<dbReference type="EMBL" id="QGNW01002649">
    <property type="protein sequence ID" value="RVW13582.1"/>
    <property type="molecule type" value="Genomic_DNA"/>
</dbReference>